<keyword evidence="1" id="KW-0472">Membrane</keyword>
<evidence type="ECO:0000256" key="1">
    <source>
        <dbReference type="SAM" id="Phobius"/>
    </source>
</evidence>
<evidence type="ECO:0000313" key="3">
    <source>
        <dbReference type="Proteomes" id="UP001597063"/>
    </source>
</evidence>
<proteinExistence type="predicted"/>
<reference evidence="3" key="1">
    <citation type="journal article" date="2019" name="Int. J. Syst. Evol. Microbiol.">
        <title>The Global Catalogue of Microorganisms (GCM) 10K type strain sequencing project: providing services to taxonomists for standard genome sequencing and annotation.</title>
        <authorList>
            <consortium name="The Broad Institute Genomics Platform"/>
            <consortium name="The Broad Institute Genome Sequencing Center for Infectious Disease"/>
            <person name="Wu L."/>
            <person name="Ma J."/>
        </authorList>
    </citation>
    <scope>NUCLEOTIDE SEQUENCE [LARGE SCALE GENOMIC DNA]</scope>
    <source>
        <strain evidence="3">JCM 9371</strain>
    </source>
</reference>
<dbReference type="Proteomes" id="UP001597063">
    <property type="component" value="Unassembled WGS sequence"/>
</dbReference>
<feature type="transmembrane region" description="Helical" evidence="1">
    <location>
        <begin position="109"/>
        <end position="134"/>
    </location>
</feature>
<feature type="transmembrane region" description="Helical" evidence="1">
    <location>
        <begin position="34"/>
        <end position="60"/>
    </location>
</feature>
<gene>
    <name evidence="2" type="ORF">ACFQZM_38885</name>
</gene>
<keyword evidence="1" id="KW-0812">Transmembrane</keyword>
<keyword evidence="3" id="KW-1185">Reference proteome</keyword>
<dbReference type="InterPro" id="IPR000462">
    <property type="entry name" value="CDP-OH_P_trans"/>
</dbReference>
<dbReference type="Gene3D" id="1.20.120.1760">
    <property type="match status" value="1"/>
</dbReference>
<dbReference type="EMBL" id="JBHTGP010000018">
    <property type="protein sequence ID" value="MFD0690507.1"/>
    <property type="molecule type" value="Genomic_DNA"/>
</dbReference>
<keyword evidence="1" id="KW-1133">Transmembrane helix</keyword>
<dbReference type="Pfam" id="PF01066">
    <property type="entry name" value="CDP-OH_P_transf"/>
    <property type="match status" value="1"/>
</dbReference>
<comment type="caution">
    <text evidence="2">The sequence shown here is derived from an EMBL/GenBank/DDBJ whole genome shotgun (WGS) entry which is preliminary data.</text>
</comment>
<accession>A0ABW2XXG2</accession>
<organism evidence="2 3">
    <name type="scientific">Actinomadura fibrosa</name>
    <dbReference type="NCBI Taxonomy" id="111802"/>
    <lineage>
        <taxon>Bacteria</taxon>
        <taxon>Bacillati</taxon>
        <taxon>Actinomycetota</taxon>
        <taxon>Actinomycetes</taxon>
        <taxon>Streptosporangiales</taxon>
        <taxon>Thermomonosporaceae</taxon>
        <taxon>Actinomadura</taxon>
    </lineage>
</organism>
<sequence length="201" mass="19881">MDGLYALKPWYAARLGGVRSVLVRRRVSPDAVTAAGVLAGGAAGAALALTGAGPGAAWILSEPGPAAGLLVAFLLAVRLACANLDGAIARETGRGTRWGAVLNELGDRAAELAALAGCLALAPAWLVAAAALAATLPSWAALAGAAAGGPRPQGGPVGKTERCLLLALVAFTGWAVPLLAVIAAGSLLTAAVRLERTRRAL</sequence>
<feature type="transmembrane region" description="Helical" evidence="1">
    <location>
        <begin position="66"/>
        <end position="88"/>
    </location>
</feature>
<evidence type="ECO:0000313" key="2">
    <source>
        <dbReference type="EMBL" id="MFD0690507.1"/>
    </source>
</evidence>
<protein>
    <submittedName>
        <fullName evidence="2">CDP-alcohol phosphatidyltransferase family protein</fullName>
    </submittedName>
</protein>
<name>A0ABW2XXG2_9ACTN</name>
<feature type="transmembrane region" description="Helical" evidence="1">
    <location>
        <begin position="164"/>
        <end position="192"/>
    </location>
</feature>
<dbReference type="InterPro" id="IPR043130">
    <property type="entry name" value="CDP-OH_PTrfase_TM_dom"/>
</dbReference>